<reference evidence="3 4" key="1">
    <citation type="submission" date="2020-03" db="EMBL/GenBank/DDBJ databases">
        <title>WGS of actinomycetes isolated from Thailand.</title>
        <authorList>
            <person name="Thawai C."/>
        </authorList>
    </citation>
    <scope>NUCLEOTIDE SEQUENCE [LARGE SCALE GENOMIC DNA]</scope>
    <source>
        <strain evidence="3 4">HSS6-12</strain>
    </source>
</reference>
<evidence type="ECO:0000313" key="3">
    <source>
        <dbReference type="EMBL" id="NJP30496.1"/>
    </source>
</evidence>
<feature type="region of interest" description="Disordered" evidence="1">
    <location>
        <begin position="189"/>
        <end position="239"/>
    </location>
</feature>
<sequence length="239" mass="24050">MSQDLPIPRQEDRSDDGAAVVEWGGSDPRPPGRAGRLLTGLARDRRLPFVLAGLGAAAGLASLIGEWVVLTMPAAGPDGGSLRLPEGVSNVGGFGGAYLAGLLALVVAVALALRGTGSARPNARTAGLALAGALLAVLTATAVTIGDADMRALYYGGQDGFAIEYGRGLVAAFLACALLGAALLPTPSAAAPAGETESGEPIPPPRRRSRRDDPGESLPPPADLTVGPAIPFTRPEPPI</sequence>
<feature type="transmembrane region" description="Helical" evidence="2">
    <location>
        <begin position="90"/>
        <end position="113"/>
    </location>
</feature>
<keyword evidence="2" id="KW-0812">Transmembrane</keyword>
<feature type="region of interest" description="Disordered" evidence="1">
    <location>
        <begin position="1"/>
        <end position="34"/>
    </location>
</feature>
<proteinExistence type="predicted"/>
<keyword evidence="2" id="KW-0472">Membrane</keyword>
<evidence type="ECO:0000256" key="1">
    <source>
        <dbReference type="SAM" id="MobiDB-lite"/>
    </source>
</evidence>
<keyword evidence="2" id="KW-1133">Transmembrane helix</keyword>
<feature type="transmembrane region" description="Helical" evidence="2">
    <location>
        <begin position="125"/>
        <end position="145"/>
    </location>
</feature>
<gene>
    <name evidence="3" type="ORF">HCJ94_00420</name>
</gene>
<dbReference type="EMBL" id="JAATEO010000001">
    <property type="protein sequence ID" value="NJP30496.1"/>
    <property type="molecule type" value="Genomic_DNA"/>
</dbReference>
<feature type="transmembrane region" description="Helical" evidence="2">
    <location>
        <begin position="49"/>
        <end position="70"/>
    </location>
</feature>
<accession>A0ABX0Z2Q7</accession>
<feature type="transmembrane region" description="Helical" evidence="2">
    <location>
        <begin position="165"/>
        <end position="184"/>
    </location>
</feature>
<protein>
    <submittedName>
        <fullName evidence="3">Uncharacterized protein</fullName>
    </submittedName>
</protein>
<evidence type="ECO:0000313" key="4">
    <source>
        <dbReference type="Proteomes" id="UP000783871"/>
    </source>
</evidence>
<evidence type="ECO:0000256" key="2">
    <source>
        <dbReference type="SAM" id="Phobius"/>
    </source>
</evidence>
<comment type="caution">
    <text evidence="3">The sequence shown here is derived from an EMBL/GenBank/DDBJ whole genome shotgun (WGS) entry which is preliminary data.</text>
</comment>
<keyword evidence="4" id="KW-1185">Reference proteome</keyword>
<dbReference type="RefSeq" id="WP_167998935.1">
    <property type="nucleotide sequence ID" value="NZ_JAATEO010000001.1"/>
</dbReference>
<dbReference type="Proteomes" id="UP000783871">
    <property type="component" value="Unassembled WGS sequence"/>
</dbReference>
<name>A0ABX0Z2Q7_9ACTN</name>
<organism evidence="3 4">
    <name type="scientific">Micromonospora thermarum</name>
    <dbReference type="NCBI Taxonomy" id="2720024"/>
    <lineage>
        <taxon>Bacteria</taxon>
        <taxon>Bacillati</taxon>
        <taxon>Actinomycetota</taxon>
        <taxon>Actinomycetes</taxon>
        <taxon>Micromonosporales</taxon>
        <taxon>Micromonosporaceae</taxon>
        <taxon>Micromonospora</taxon>
    </lineage>
</organism>